<dbReference type="AlphaFoldDB" id="A0ABD2PY89"/>
<organism evidence="1 2">
    <name type="scientific">Cichlidogyrus casuarinus</name>
    <dbReference type="NCBI Taxonomy" id="1844966"/>
    <lineage>
        <taxon>Eukaryota</taxon>
        <taxon>Metazoa</taxon>
        <taxon>Spiralia</taxon>
        <taxon>Lophotrochozoa</taxon>
        <taxon>Platyhelminthes</taxon>
        <taxon>Monogenea</taxon>
        <taxon>Monopisthocotylea</taxon>
        <taxon>Dactylogyridea</taxon>
        <taxon>Ancyrocephalidae</taxon>
        <taxon>Cichlidogyrus</taxon>
    </lineage>
</organism>
<sequence length="259" mass="30051">MPQKLDMSHLYFCRNPKLIICGQEFVASSQTEIDSDQDKELQLLDDRIRSEFDQSKAELMKQIVNIEIHYQLDSNNEKELEKISRANTAVENFKSFNEDEENDDIVKKIESLLPDGKIDVGKDEWNAHLRTLITLRPQYSKAFCRVWRGKYRQRRLDRENRRRNKPNELDLVSPNHLAIASFATHNRKTNSRSSSPQSLLTQRSAEGTSLVQLRYAAIPHQTTRVLYPELEPKYSNLVCEMHISSAEESNEPAAEPFVC</sequence>
<protein>
    <submittedName>
        <fullName evidence="1">Uncharacterized protein</fullName>
    </submittedName>
</protein>
<name>A0ABD2PY89_9PLAT</name>
<accession>A0ABD2PY89</accession>
<reference evidence="1 2" key="1">
    <citation type="submission" date="2024-11" db="EMBL/GenBank/DDBJ databases">
        <title>Adaptive evolution of stress response genes in parasites aligns with host niche diversity.</title>
        <authorList>
            <person name="Hahn C."/>
            <person name="Resl P."/>
        </authorList>
    </citation>
    <scope>NUCLEOTIDE SEQUENCE [LARGE SCALE GENOMIC DNA]</scope>
    <source>
        <strain evidence="1">EGGRZ-B1_66</strain>
        <tissue evidence="1">Body</tissue>
    </source>
</reference>
<evidence type="ECO:0000313" key="1">
    <source>
        <dbReference type="EMBL" id="KAL3312389.1"/>
    </source>
</evidence>
<dbReference type="Proteomes" id="UP001626550">
    <property type="component" value="Unassembled WGS sequence"/>
</dbReference>
<gene>
    <name evidence="1" type="ORF">Ciccas_009014</name>
</gene>
<evidence type="ECO:0000313" key="2">
    <source>
        <dbReference type="Proteomes" id="UP001626550"/>
    </source>
</evidence>
<dbReference type="EMBL" id="JBJKFK010001719">
    <property type="protein sequence ID" value="KAL3312389.1"/>
    <property type="molecule type" value="Genomic_DNA"/>
</dbReference>
<proteinExistence type="predicted"/>
<comment type="caution">
    <text evidence="1">The sequence shown here is derived from an EMBL/GenBank/DDBJ whole genome shotgun (WGS) entry which is preliminary data.</text>
</comment>
<keyword evidence="2" id="KW-1185">Reference proteome</keyword>